<organism evidence="1 2">
    <name type="scientific">Echinops telfairi</name>
    <name type="common">Lesser hedgehog tenrec</name>
    <dbReference type="NCBI Taxonomy" id="9371"/>
    <lineage>
        <taxon>Eukaryota</taxon>
        <taxon>Metazoa</taxon>
        <taxon>Chordata</taxon>
        <taxon>Craniata</taxon>
        <taxon>Vertebrata</taxon>
        <taxon>Euteleostomi</taxon>
        <taxon>Mammalia</taxon>
        <taxon>Eutheria</taxon>
        <taxon>Afrotheria</taxon>
        <taxon>Tenrecidae</taxon>
        <taxon>Tenrecinae</taxon>
        <taxon>Echinops</taxon>
    </lineage>
</organism>
<dbReference type="Proteomes" id="UP000694863">
    <property type="component" value="Unplaced"/>
</dbReference>
<gene>
    <name evidence="2" type="primary">TEDC1</name>
</gene>
<accession>A0AC55CXE6</accession>
<proteinExistence type="predicted"/>
<reference evidence="2" key="1">
    <citation type="submission" date="2025-08" db="UniProtKB">
        <authorList>
            <consortium name="RefSeq"/>
        </authorList>
    </citation>
    <scope>IDENTIFICATION</scope>
</reference>
<keyword evidence="1" id="KW-1185">Reference proteome</keyword>
<sequence>MGRRRRRLERQAGAGAEALPEAIAALSRTLPTRPNPETFRRAKFDLPEAAPALWRLLFHVLLREDDGTAVPYPEAQVRLVKSALRAHGYPRPALTQLPEDGSQGSRELLLALSWLLAGGSLLGRLLTRTHVLTGDQMPMCECEDLAHATACLDLPAPCKDTSNGLDMRYVQWLMGKLRFRWLNLICGHQEQCALLSKIHQYTQGCHSNQSLGHLSAAETELLRDPEAGQQLLWRLERENGRLEAALEWRRLEPIFWQWMDTVLGACPQCPSDTGPQPTFQAAISDRGHEELELVTRELQALWQELQLAAEARRTAWEAQVQIQGLELSTPQVLVSEAMVERQLATLRQAWEQWGALPHGPHRLVRCESRALPGGGLWGTEAIKALRSKAACLEAELHWLQGQCQQELAGLAGALPEVVWIPPHGH</sequence>
<name>A0AC55CXE6_ECHTE</name>
<dbReference type="RefSeq" id="XP_045144161.1">
    <property type="nucleotide sequence ID" value="XM_045288226.1"/>
</dbReference>
<evidence type="ECO:0000313" key="1">
    <source>
        <dbReference type="Proteomes" id="UP000694863"/>
    </source>
</evidence>
<evidence type="ECO:0000313" key="2">
    <source>
        <dbReference type="RefSeq" id="XP_045144161.1"/>
    </source>
</evidence>
<protein>
    <submittedName>
        <fullName evidence="2">Tubulin epsilon and delta complex protein 1 isoform X1</fullName>
    </submittedName>
</protein>